<protein>
    <submittedName>
        <fullName evidence="2">Uncharacterized protein</fullName>
    </submittedName>
</protein>
<proteinExistence type="predicted"/>
<evidence type="ECO:0000313" key="2">
    <source>
        <dbReference type="EMBL" id="RXH97979.1"/>
    </source>
</evidence>
<dbReference type="EMBL" id="RDQH01000331">
    <property type="protein sequence ID" value="RXH97979.1"/>
    <property type="molecule type" value="Genomic_DNA"/>
</dbReference>
<accession>A0A498JPW0</accession>
<dbReference type="Proteomes" id="UP000290289">
    <property type="component" value="Chromosome 5"/>
</dbReference>
<sequence length="115" mass="13190">MEVPIIGSDSLKWIEIPAPAADICTTTTCVIPLTHDIDSSLAIGNPSSCIHLIRGIYIYFKFVYFHYILFICYGSCNKRNHNDISHHLELFVLSITKDFPKLDIESLFQMSYLYK</sequence>
<evidence type="ECO:0000256" key="1">
    <source>
        <dbReference type="SAM" id="Phobius"/>
    </source>
</evidence>
<keyword evidence="3" id="KW-1185">Reference proteome</keyword>
<keyword evidence="1" id="KW-0472">Membrane</keyword>
<feature type="transmembrane region" description="Helical" evidence="1">
    <location>
        <begin position="56"/>
        <end position="76"/>
    </location>
</feature>
<comment type="caution">
    <text evidence="2">The sequence shown here is derived from an EMBL/GenBank/DDBJ whole genome shotgun (WGS) entry which is preliminary data.</text>
</comment>
<evidence type="ECO:0000313" key="3">
    <source>
        <dbReference type="Proteomes" id="UP000290289"/>
    </source>
</evidence>
<keyword evidence="1" id="KW-0812">Transmembrane</keyword>
<dbReference type="AlphaFoldDB" id="A0A498JPW0"/>
<keyword evidence="1" id="KW-1133">Transmembrane helix</keyword>
<gene>
    <name evidence="2" type="ORF">DVH24_010304</name>
</gene>
<name>A0A498JPW0_MALDO</name>
<organism evidence="2 3">
    <name type="scientific">Malus domestica</name>
    <name type="common">Apple</name>
    <name type="synonym">Pyrus malus</name>
    <dbReference type="NCBI Taxonomy" id="3750"/>
    <lineage>
        <taxon>Eukaryota</taxon>
        <taxon>Viridiplantae</taxon>
        <taxon>Streptophyta</taxon>
        <taxon>Embryophyta</taxon>
        <taxon>Tracheophyta</taxon>
        <taxon>Spermatophyta</taxon>
        <taxon>Magnoliopsida</taxon>
        <taxon>eudicotyledons</taxon>
        <taxon>Gunneridae</taxon>
        <taxon>Pentapetalae</taxon>
        <taxon>rosids</taxon>
        <taxon>fabids</taxon>
        <taxon>Rosales</taxon>
        <taxon>Rosaceae</taxon>
        <taxon>Amygdaloideae</taxon>
        <taxon>Maleae</taxon>
        <taxon>Malus</taxon>
    </lineage>
</organism>
<reference evidence="2 3" key="1">
    <citation type="submission" date="2018-10" db="EMBL/GenBank/DDBJ databases">
        <title>A high-quality apple genome assembly.</title>
        <authorList>
            <person name="Hu J."/>
        </authorList>
    </citation>
    <scope>NUCLEOTIDE SEQUENCE [LARGE SCALE GENOMIC DNA]</scope>
    <source>
        <strain evidence="3">cv. HFTH1</strain>
        <tissue evidence="2">Young leaf</tissue>
    </source>
</reference>